<protein>
    <recommendedName>
        <fullName evidence="3">Histidine kinase/HSP90-like ATPase domain-containing protein</fullName>
    </recommendedName>
</protein>
<organism evidence="4 5">
    <name type="scientific">Actinomadura macrotermitis</name>
    <dbReference type="NCBI Taxonomy" id="2585200"/>
    <lineage>
        <taxon>Bacteria</taxon>
        <taxon>Bacillati</taxon>
        <taxon>Actinomycetota</taxon>
        <taxon>Actinomycetes</taxon>
        <taxon>Streptosporangiales</taxon>
        <taxon>Thermomonosporaceae</taxon>
        <taxon>Actinomadura</taxon>
    </lineage>
</organism>
<dbReference type="AlphaFoldDB" id="A0A7K0C7Q6"/>
<evidence type="ECO:0000313" key="5">
    <source>
        <dbReference type="Proteomes" id="UP000487268"/>
    </source>
</evidence>
<evidence type="ECO:0000256" key="2">
    <source>
        <dbReference type="PROSITE-ProRule" id="PRU00023"/>
    </source>
</evidence>
<keyword evidence="5" id="KW-1185">Reference proteome</keyword>
<sequence length="298" mass="31676">MELNLDLRLPRDAASVPAVRQVLDSALHALGVEDGIRDDIQLMLTEACSNVIRHAQAGDDYTVRVTIVGERCLIKVIDSGHGFEPGEHGAGEHGEADLGAESGRGLMIMQALADDVRFRTFPEQGALVALVKQLRYGADTIGAKLAEPGEDEQAGGKVRPMSGADPELEVFAGRLFDLARTGQADQLAAYVDAGVPADLTNEMGDTLLMLAAYHGHAGTVRALAERGADVERENDRGQRPLAGAVFKKEPEVVRTLLDLGADPRAGDPSAAETAKMFGHAEFLEWFGEPRPATPAHGG</sequence>
<keyword evidence="1" id="KW-0723">Serine/threonine-protein kinase</keyword>
<evidence type="ECO:0000256" key="1">
    <source>
        <dbReference type="ARBA" id="ARBA00022527"/>
    </source>
</evidence>
<dbReference type="PROSITE" id="PS50088">
    <property type="entry name" value="ANK_REPEAT"/>
    <property type="match status" value="2"/>
</dbReference>
<accession>A0A7K0C7Q6</accession>
<gene>
    <name evidence="4" type="ORF">ACRB68_76250</name>
</gene>
<dbReference type="InterPro" id="IPR050267">
    <property type="entry name" value="Anti-sigma-factor_SerPK"/>
</dbReference>
<dbReference type="Pfam" id="PF12796">
    <property type="entry name" value="Ank_2"/>
    <property type="match status" value="1"/>
</dbReference>
<keyword evidence="1" id="KW-0418">Kinase</keyword>
<dbReference type="PANTHER" id="PTHR35526">
    <property type="entry name" value="ANTI-SIGMA-F FACTOR RSBW-RELATED"/>
    <property type="match status" value="1"/>
</dbReference>
<dbReference type="InterPro" id="IPR036770">
    <property type="entry name" value="Ankyrin_rpt-contain_sf"/>
</dbReference>
<name>A0A7K0C7Q6_9ACTN</name>
<evidence type="ECO:0000313" key="4">
    <source>
        <dbReference type="EMBL" id="MQY09499.1"/>
    </source>
</evidence>
<dbReference type="Proteomes" id="UP000487268">
    <property type="component" value="Unassembled WGS sequence"/>
</dbReference>
<reference evidence="4 5" key="1">
    <citation type="submission" date="2019-10" db="EMBL/GenBank/DDBJ databases">
        <title>Actinomadura rubteroloni sp. nov. and Actinomadura macrotermitis sp. nov., isolated from the gut of fungus growing-termite Macrotermes natalensis.</title>
        <authorList>
            <person name="Benndorf R."/>
            <person name="Martin K."/>
            <person name="Kuefner M."/>
            <person name="De Beer W."/>
            <person name="Kaster A.-K."/>
            <person name="Vollmers J."/>
            <person name="Poulsen M."/>
            <person name="Beemelmanns C."/>
        </authorList>
    </citation>
    <scope>NUCLEOTIDE SEQUENCE [LARGE SCALE GENOMIC DNA]</scope>
    <source>
        <strain evidence="4 5">RB68</strain>
    </source>
</reference>
<feature type="repeat" description="ANK" evidence="2">
    <location>
        <begin position="203"/>
        <end position="235"/>
    </location>
</feature>
<dbReference type="PANTHER" id="PTHR35526:SF3">
    <property type="entry name" value="ANTI-SIGMA-F FACTOR RSBW"/>
    <property type="match status" value="1"/>
</dbReference>
<dbReference type="CDD" id="cd16936">
    <property type="entry name" value="HATPase_RsbW-like"/>
    <property type="match status" value="1"/>
</dbReference>
<dbReference type="Pfam" id="PF13581">
    <property type="entry name" value="HATPase_c_2"/>
    <property type="match status" value="1"/>
</dbReference>
<dbReference type="PROSITE" id="PS50297">
    <property type="entry name" value="ANK_REP_REGION"/>
    <property type="match status" value="1"/>
</dbReference>
<dbReference type="SUPFAM" id="SSF48403">
    <property type="entry name" value="Ankyrin repeat"/>
    <property type="match status" value="1"/>
</dbReference>
<dbReference type="SUPFAM" id="SSF55874">
    <property type="entry name" value="ATPase domain of HSP90 chaperone/DNA topoisomerase II/histidine kinase"/>
    <property type="match status" value="1"/>
</dbReference>
<dbReference type="Gene3D" id="3.30.565.10">
    <property type="entry name" value="Histidine kinase-like ATPase, C-terminal domain"/>
    <property type="match status" value="1"/>
</dbReference>
<dbReference type="EMBL" id="WEGH01000006">
    <property type="protein sequence ID" value="MQY09499.1"/>
    <property type="molecule type" value="Genomic_DNA"/>
</dbReference>
<dbReference type="InterPro" id="IPR003594">
    <property type="entry name" value="HATPase_dom"/>
</dbReference>
<evidence type="ECO:0000259" key="3">
    <source>
        <dbReference type="Pfam" id="PF13581"/>
    </source>
</evidence>
<keyword evidence="2" id="KW-0040">ANK repeat</keyword>
<dbReference type="InterPro" id="IPR036890">
    <property type="entry name" value="HATPase_C_sf"/>
</dbReference>
<comment type="caution">
    <text evidence="4">The sequence shown here is derived from an EMBL/GenBank/DDBJ whole genome shotgun (WGS) entry which is preliminary data.</text>
</comment>
<dbReference type="SMART" id="SM00248">
    <property type="entry name" value="ANK"/>
    <property type="match status" value="2"/>
</dbReference>
<dbReference type="InterPro" id="IPR002110">
    <property type="entry name" value="Ankyrin_rpt"/>
</dbReference>
<feature type="repeat" description="ANK" evidence="2">
    <location>
        <begin position="236"/>
        <end position="268"/>
    </location>
</feature>
<keyword evidence="1" id="KW-0808">Transferase</keyword>
<proteinExistence type="predicted"/>
<dbReference type="Gene3D" id="1.25.40.20">
    <property type="entry name" value="Ankyrin repeat-containing domain"/>
    <property type="match status" value="1"/>
</dbReference>
<dbReference type="GO" id="GO:0004674">
    <property type="term" value="F:protein serine/threonine kinase activity"/>
    <property type="evidence" value="ECO:0007669"/>
    <property type="project" value="UniProtKB-KW"/>
</dbReference>
<feature type="domain" description="Histidine kinase/HSP90-like ATPase" evidence="3">
    <location>
        <begin position="10"/>
        <end position="131"/>
    </location>
</feature>